<keyword evidence="2" id="KW-0732">Signal</keyword>
<dbReference type="OrthoDB" id="7304513at2"/>
<dbReference type="EMBL" id="CP000471">
    <property type="protein sequence ID" value="ABK43957.1"/>
    <property type="molecule type" value="Genomic_DNA"/>
</dbReference>
<proteinExistence type="predicted"/>
<name>A0L7L4_MAGMM</name>
<reference evidence="5" key="1">
    <citation type="journal article" date="2009" name="Appl. Environ. Microbiol.">
        <title>Complete genome sequence of the chemolithoautotrophic marine magnetotactic coccus strain MC-1.</title>
        <authorList>
            <person name="Schubbe S."/>
            <person name="Williams T.J."/>
            <person name="Xie G."/>
            <person name="Kiss H.E."/>
            <person name="Brettin T.S."/>
            <person name="Martinez D."/>
            <person name="Ross C.A."/>
            <person name="Schuler D."/>
            <person name="Cox B.L."/>
            <person name="Nealson K.H."/>
            <person name="Bazylinski D.A."/>
        </authorList>
    </citation>
    <scope>NUCLEOTIDE SEQUENCE [LARGE SCALE GENOMIC DNA]</scope>
    <source>
        <strain evidence="5">ATCC BAA-1437 / JCM 17883 / MC-1</strain>
    </source>
</reference>
<dbReference type="Pfam" id="PF05036">
    <property type="entry name" value="SPOR"/>
    <property type="match status" value="1"/>
</dbReference>
<dbReference type="RefSeq" id="WP_011713110.1">
    <property type="nucleotide sequence ID" value="NC_008576.1"/>
</dbReference>
<feature type="signal peptide" evidence="2">
    <location>
        <begin position="1"/>
        <end position="31"/>
    </location>
</feature>
<dbReference type="GO" id="GO:0042834">
    <property type="term" value="F:peptidoglycan binding"/>
    <property type="evidence" value="ECO:0007669"/>
    <property type="project" value="InterPro"/>
</dbReference>
<dbReference type="InterPro" id="IPR036680">
    <property type="entry name" value="SPOR-like_sf"/>
</dbReference>
<dbReference type="PROSITE" id="PS51257">
    <property type="entry name" value="PROKAR_LIPOPROTEIN"/>
    <property type="match status" value="1"/>
</dbReference>
<dbReference type="AlphaFoldDB" id="A0L7L4"/>
<gene>
    <name evidence="4" type="ordered locus">Mmc1_1448</name>
</gene>
<evidence type="ECO:0000256" key="2">
    <source>
        <dbReference type="SAM" id="SignalP"/>
    </source>
</evidence>
<dbReference type="STRING" id="156889.Mmc1_1448"/>
<dbReference type="KEGG" id="mgm:Mmc1_1448"/>
<dbReference type="eggNOG" id="COG3087">
    <property type="taxonomic scope" value="Bacteria"/>
</dbReference>
<dbReference type="InterPro" id="IPR007730">
    <property type="entry name" value="SPOR-like_dom"/>
</dbReference>
<keyword evidence="5" id="KW-1185">Reference proteome</keyword>
<organism evidence="4 5">
    <name type="scientific">Magnetococcus marinus (strain ATCC BAA-1437 / JCM 17883 / MC-1)</name>
    <dbReference type="NCBI Taxonomy" id="156889"/>
    <lineage>
        <taxon>Bacteria</taxon>
        <taxon>Pseudomonadati</taxon>
        <taxon>Pseudomonadota</taxon>
        <taxon>Magnetococcia</taxon>
        <taxon>Magnetococcales</taxon>
        <taxon>Magnetococcaceae</taxon>
        <taxon>Magnetococcus</taxon>
    </lineage>
</organism>
<reference evidence="4 5" key="2">
    <citation type="journal article" date="2012" name="Int. J. Syst. Evol. Microbiol.">
        <title>Magnetococcus marinus gen. nov., sp. nov., a marine, magnetotactic bacterium that represents a novel lineage (Magnetococcaceae fam. nov.; Magnetococcales ord. nov.) at the base of the Alphaproteobacteria.</title>
        <authorList>
            <person name="Bazylinski D.A."/>
            <person name="Williams T.J."/>
            <person name="Lefevre C.T."/>
            <person name="Berg R.J."/>
            <person name="Zhang C.L."/>
            <person name="Bowser S.S."/>
            <person name="Dean A.J."/>
            <person name="Beveridge T.J."/>
        </authorList>
    </citation>
    <scope>NUCLEOTIDE SEQUENCE [LARGE SCALE GENOMIC DNA]</scope>
    <source>
        <strain evidence="5">ATCC BAA-1437 / JCM 17883 / MC-1</strain>
    </source>
</reference>
<evidence type="ECO:0000313" key="4">
    <source>
        <dbReference type="EMBL" id="ABK43957.1"/>
    </source>
</evidence>
<feature type="chain" id="PRO_5002625913" evidence="2">
    <location>
        <begin position="32"/>
        <end position="328"/>
    </location>
</feature>
<evidence type="ECO:0000256" key="1">
    <source>
        <dbReference type="SAM" id="MobiDB-lite"/>
    </source>
</evidence>
<dbReference type="HOGENOM" id="CLU_846768_0_0_5"/>
<dbReference type="Proteomes" id="UP000002586">
    <property type="component" value="Chromosome"/>
</dbReference>
<evidence type="ECO:0000259" key="3">
    <source>
        <dbReference type="PROSITE" id="PS51724"/>
    </source>
</evidence>
<sequence length="328" mass="37093" precursor="true">MQPNRRRFTFVWALLAMLLAGCSTTPTPPIAAQPEIAPPANRVVLNWYTRDEANLQRPAHVQVWLQEREPAGEDMFPWQASWQQAIEQHRAAEPLTVNDQVVQYRLTSLLNHDGTLLTMILRVSDSGKTVWVGNMPANLQQAPQTTQQALNWIQLFLSEQAHPITRFAWRDTPFIGEAHLEQAAFTPNGLDKGRPQSLEEEANRRLGKRPSTPSTAATGETVEPETAPIRTPAVEVKRRWAIQVESDRSPSQAESSRAALMAVGLPAYVTPTADGDWFLVRVGPFYDEGAAQQAYDTLQQDAFWQKRQLYPVVDGRTRFEYNRQALWQ</sequence>
<dbReference type="SUPFAM" id="SSF110997">
    <property type="entry name" value="Sporulation related repeat"/>
    <property type="match status" value="1"/>
</dbReference>
<feature type="region of interest" description="Disordered" evidence="1">
    <location>
        <begin position="185"/>
        <end position="230"/>
    </location>
</feature>
<protein>
    <submittedName>
        <fullName evidence="4">Sporulation domain protein</fullName>
    </submittedName>
</protein>
<dbReference type="Gene3D" id="3.30.70.1070">
    <property type="entry name" value="Sporulation related repeat"/>
    <property type="match status" value="1"/>
</dbReference>
<feature type="domain" description="SPOR" evidence="3">
    <location>
        <begin position="234"/>
        <end position="311"/>
    </location>
</feature>
<evidence type="ECO:0000313" key="5">
    <source>
        <dbReference type="Proteomes" id="UP000002586"/>
    </source>
</evidence>
<dbReference type="PROSITE" id="PS51724">
    <property type="entry name" value="SPOR"/>
    <property type="match status" value="1"/>
</dbReference>
<accession>A0L7L4</accession>